<reference evidence="9 10" key="2">
    <citation type="journal article" date="2011" name="J. Bacteriol.">
        <title>Genomes of three methylotrophs from a single niche uncover genetic and metabolic divergence of Methylophilaceae.</title>
        <authorList>
            <person name="Lapidus A."/>
            <person name="Clum A."/>
            <person name="Labutti K."/>
            <person name="Kaluzhnaya M.G."/>
            <person name="Lim S."/>
            <person name="Beck D.A."/>
            <person name="Glavina Del Rio T."/>
            <person name="Nolan M."/>
            <person name="Mavromatis K."/>
            <person name="Huntemann M."/>
            <person name="Lucas S."/>
            <person name="Lidstrom M.E."/>
            <person name="Ivanova N."/>
            <person name="Chistoserdova L."/>
        </authorList>
    </citation>
    <scope>NUCLEOTIDE SEQUENCE [LARGE SCALE GENOMIC DNA]</scope>
    <source>
        <strain evidence="10">JLW8 / ATCC BAA-1282 / DSM 17540</strain>
    </source>
</reference>
<protein>
    <submittedName>
        <fullName evidence="9">FMN-dependent alpha-hydroxy acid dehydrogenase</fullName>
    </submittedName>
</protein>
<dbReference type="GO" id="GO:0016491">
    <property type="term" value="F:oxidoreductase activity"/>
    <property type="evidence" value="ECO:0007669"/>
    <property type="project" value="UniProtKB-KW"/>
</dbReference>
<dbReference type="eggNOG" id="COG1304">
    <property type="taxonomic scope" value="Bacteria"/>
</dbReference>
<sequence length="362" mass="38840">MALLSKLTAIPPGIQTAEDYLAHAQPRLSPEVLHYLEGGSGKGISLKANLDAFDGVQLMSRPLTDVRCGHTRINLFGQNFEHPLLLAPIAYQRLFHDHGESVAAMAANAQTGQMVVSSLASQSLEEIIEAAGQPLWFQLYWQGDRPRTLRLLNRALSAGYNAVMFTVDAPVKQAVMALPDDVRAVNLESPLSQPPVQANQSLVFDGWMTQAPSWDDVAWLRDQIKVPLLVKGLLHTDDVANTLRLGCDGLVVSNHGGRVLDGVPTSLAVLPEIANMVAGKACLLFDSGIRRGQDAFKALALGADAVMIGRPYIWGLSVAGALGVAHVIRLMRDELEMTMALSGAATLADIKLSSLSDSALGR</sequence>
<organism evidence="9 10">
    <name type="scientific">Methylotenera mobilis (strain JLW8 / ATCC BAA-1282 / DSM 17540)</name>
    <dbReference type="NCBI Taxonomy" id="583345"/>
    <lineage>
        <taxon>Bacteria</taxon>
        <taxon>Pseudomonadati</taxon>
        <taxon>Pseudomonadota</taxon>
        <taxon>Betaproteobacteria</taxon>
        <taxon>Nitrosomonadales</taxon>
        <taxon>Methylophilaceae</taxon>
        <taxon>Methylotenera</taxon>
    </lineage>
</organism>
<dbReference type="Gene3D" id="3.20.20.70">
    <property type="entry name" value="Aldolase class I"/>
    <property type="match status" value="1"/>
</dbReference>
<evidence type="ECO:0000313" key="10">
    <source>
        <dbReference type="Proteomes" id="UP000002742"/>
    </source>
</evidence>
<dbReference type="STRING" id="583345.Mmol_2096"/>
<dbReference type="PIRSF" id="PIRSF000138">
    <property type="entry name" value="Al-hdrx_acd_dh"/>
    <property type="match status" value="1"/>
</dbReference>
<dbReference type="InterPro" id="IPR013785">
    <property type="entry name" value="Aldolase_TIM"/>
</dbReference>
<keyword evidence="3 7" id="KW-0288">FMN</keyword>
<feature type="binding site" evidence="7">
    <location>
        <position position="35"/>
    </location>
    <ligand>
        <name>glyoxylate</name>
        <dbReference type="ChEBI" id="CHEBI:36655"/>
    </ligand>
</feature>
<dbReference type="SUPFAM" id="SSF51395">
    <property type="entry name" value="FMN-linked oxidoreductases"/>
    <property type="match status" value="1"/>
</dbReference>
<feature type="binding site" evidence="7">
    <location>
        <position position="255"/>
    </location>
    <ligand>
        <name>glyoxylate</name>
        <dbReference type="ChEBI" id="CHEBI:36655"/>
    </ligand>
</feature>
<comment type="similarity">
    <text evidence="5">Belongs to the FMN-dependent alpha-hydroxy acid dehydrogenase family.</text>
</comment>
<name>C6WZ50_METML</name>
<evidence type="ECO:0000256" key="6">
    <source>
        <dbReference type="PIRSR" id="PIRSR000138-1"/>
    </source>
</evidence>
<reference evidence="10" key="1">
    <citation type="submission" date="2009-07" db="EMBL/GenBank/DDBJ databases">
        <title>Complete sequence of Methylotenera mobilis JLW8.</title>
        <authorList>
            <consortium name="US DOE Joint Genome Institute"/>
            <person name="Lucas S."/>
            <person name="Copeland A."/>
            <person name="Lapidus A."/>
            <person name="Glavina del Rio T."/>
            <person name="Tice H."/>
            <person name="Bruce D."/>
            <person name="Goodwin L."/>
            <person name="Pitluck S."/>
            <person name="LaButti K.M."/>
            <person name="Clum A."/>
            <person name="Larimer F."/>
            <person name="Land M."/>
            <person name="Hauser L."/>
            <person name="Kyrpides N."/>
            <person name="Mikhailova N."/>
            <person name="Kayluzhnaya M."/>
            <person name="Chistoserdova L."/>
        </authorList>
    </citation>
    <scope>NUCLEOTIDE SEQUENCE [LARGE SCALE GENOMIC DNA]</scope>
    <source>
        <strain evidence="10">JLW8 / ATCC BAA-1282 / DSM 17540</strain>
    </source>
</reference>
<dbReference type="Pfam" id="PF01070">
    <property type="entry name" value="FMN_dh"/>
    <property type="match status" value="1"/>
</dbReference>
<evidence type="ECO:0000256" key="1">
    <source>
        <dbReference type="ARBA" id="ARBA00001917"/>
    </source>
</evidence>
<dbReference type="InterPro" id="IPR000262">
    <property type="entry name" value="FMN-dep_DH"/>
</dbReference>
<feature type="binding site" evidence="7">
    <location>
        <position position="166"/>
    </location>
    <ligand>
        <name>FMN</name>
        <dbReference type="ChEBI" id="CHEBI:58210"/>
    </ligand>
</feature>
<dbReference type="GO" id="GO:0010181">
    <property type="term" value="F:FMN binding"/>
    <property type="evidence" value="ECO:0007669"/>
    <property type="project" value="InterPro"/>
</dbReference>
<comment type="cofactor">
    <cofactor evidence="1">
        <name>FMN</name>
        <dbReference type="ChEBI" id="CHEBI:58210"/>
    </cofactor>
</comment>
<feature type="binding site" evidence="7">
    <location>
        <begin position="309"/>
        <end position="310"/>
    </location>
    <ligand>
        <name>FMN</name>
        <dbReference type="ChEBI" id="CHEBI:58210"/>
    </ligand>
</feature>
<feature type="active site" description="Proton acceptor" evidence="6">
    <location>
        <position position="255"/>
    </location>
</feature>
<evidence type="ECO:0000256" key="3">
    <source>
        <dbReference type="ARBA" id="ARBA00022643"/>
    </source>
</evidence>
<feature type="binding site" evidence="7">
    <location>
        <position position="140"/>
    </location>
    <ligand>
        <name>glyoxylate</name>
        <dbReference type="ChEBI" id="CHEBI:36655"/>
    </ligand>
</feature>
<evidence type="ECO:0000259" key="8">
    <source>
        <dbReference type="PROSITE" id="PS51349"/>
    </source>
</evidence>
<dbReference type="OrthoDB" id="9770452at2"/>
<proteinExistence type="inferred from homology"/>
<dbReference type="AlphaFoldDB" id="C6WZ50"/>
<feature type="binding site" evidence="7">
    <location>
        <position position="258"/>
    </location>
    <ligand>
        <name>FMN</name>
        <dbReference type="ChEBI" id="CHEBI:58210"/>
    </ligand>
</feature>
<dbReference type="InterPro" id="IPR012133">
    <property type="entry name" value="Alpha-hydoxy_acid_DH_FMN"/>
</dbReference>
<dbReference type="CDD" id="cd02809">
    <property type="entry name" value="alpha_hydroxyacid_oxid_FMN"/>
    <property type="match status" value="1"/>
</dbReference>
<evidence type="ECO:0000256" key="2">
    <source>
        <dbReference type="ARBA" id="ARBA00022630"/>
    </source>
</evidence>
<dbReference type="PROSITE" id="PS51349">
    <property type="entry name" value="FMN_HYDROXY_ACID_DH_2"/>
    <property type="match status" value="1"/>
</dbReference>
<dbReference type="InterPro" id="IPR037396">
    <property type="entry name" value="FMN_HAD"/>
</dbReference>
<evidence type="ECO:0000256" key="4">
    <source>
        <dbReference type="ARBA" id="ARBA00023002"/>
    </source>
</evidence>
<evidence type="ECO:0000256" key="5">
    <source>
        <dbReference type="ARBA" id="ARBA00024042"/>
    </source>
</evidence>
<dbReference type="HOGENOM" id="CLU_020639_0_0_4"/>
<accession>C6WZ50</accession>
<evidence type="ECO:0000313" key="9">
    <source>
        <dbReference type="EMBL" id="ACT48998.1"/>
    </source>
</evidence>
<evidence type="ECO:0000256" key="7">
    <source>
        <dbReference type="PIRSR" id="PIRSR000138-2"/>
    </source>
</evidence>
<dbReference type="PANTHER" id="PTHR10578">
    <property type="entry name" value="S -2-HYDROXY-ACID OXIDASE-RELATED"/>
    <property type="match status" value="1"/>
</dbReference>
<feature type="binding site" evidence="7">
    <location>
        <position position="117"/>
    </location>
    <ligand>
        <name>FMN</name>
        <dbReference type="ChEBI" id="CHEBI:58210"/>
    </ligand>
</feature>
<feature type="binding site" evidence="7">
    <location>
        <begin position="286"/>
        <end position="290"/>
    </location>
    <ligand>
        <name>FMN</name>
        <dbReference type="ChEBI" id="CHEBI:58210"/>
    </ligand>
</feature>
<feature type="binding site" evidence="7">
    <location>
        <position position="138"/>
    </location>
    <ligand>
        <name>FMN</name>
        <dbReference type="ChEBI" id="CHEBI:58210"/>
    </ligand>
</feature>
<keyword evidence="2 7" id="KW-0285">Flavoprotein</keyword>
<dbReference type="KEGG" id="mmb:Mmol_2096"/>
<dbReference type="RefSeq" id="WP_015833033.1">
    <property type="nucleotide sequence ID" value="NC_012968.1"/>
</dbReference>
<dbReference type="Proteomes" id="UP000002742">
    <property type="component" value="Chromosome"/>
</dbReference>
<feature type="binding site" evidence="7">
    <location>
        <begin position="88"/>
        <end position="90"/>
    </location>
    <ligand>
        <name>FMN</name>
        <dbReference type="ChEBI" id="CHEBI:58210"/>
    </ligand>
</feature>
<dbReference type="PANTHER" id="PTHR10578:SF107">
    <property type="entry name" value="2-HYDROXYACID OXIDASE 1"/>
    <property type="match status" value="1"/>
</dbReference>
<gene>
    <name evidence="9" type="ordered locus">Mmol_2096</name>
</gene>
<feature type="binding site" evidence="7">
    <location>
        <position position="231"/>
    </location>
    <ligand>
        <name>FMN</name>
        <dbReference type="ChEBI" id="CHEBI:58210"/>
    </ligand>
</feature>
<dbReference type="EMBL" id="CP001672">
    <property type="protein sequence ID" value="ACT48998.1"/>
    <property type="molecule type" value="Genomic_DNA"/>
</dbReference>
<keyword evidence="10" id="KW-1185">Reference proteome</keyword>
<keyword evidence="4" id="KW-0560">Oxidoreductase</keyword>
<feature type="domain" description="FMN hydroxy acid dehydrogenase" evidence="8">
    <location>
        <begin position="9"/>
        <end position="360"/>
    </location>
</feature>
<feature type="binding site" evidence="7">
    <location>
        <position position="253"/>
    </location>
    <ligand>
        <name>FMN</name>
        <dbReference type="ChEBI" id="CHEBI:58210"/>
    </ligand>
</feature>